<dbReference type="Gene3D" id="3.30.519.10">
    <property type="entry name" value="Guanine Nucleotide Dissociation Inhibitor, domain 2"/>
    <property type="match status" value="1"/>
</dbReference>
<feature type="compositionally biased region" description="Gly residues" evidence="3">
    <location>
        <begin position="272"/>
        <end position="285"/>
    </location>
</feature>
<dbReference type="GO" id="GO:0006412">
    <property type="term" value="P:translation"/>
    <property type="evidence" value="ECO:0007669"/>
    <property type="project" value="InterPro"/>
</dbReference>
<evidence type="ECO:0000256" key="2">
    <source>
        <dbReference type="ARBA" id="ARBA00035399"/>
    </source>
</evidence>
<dbReference type="Proteomes" id="UP000237481">
    <property type="component" value="Unassembled WGS sequence"/>
</dbReference>
<feature type="region of interest" description="Disordered" evidence="3">
    <location>
        <begin position="243"/>
        <end position="304"/>
    </location>
</feature>
<protein>
    <recommendedName>
        <fullName evidence="2">54S ribosomal protein L4, mitochondrial</fullName>
    </recommendedName>
</protein>
<dbReference type="Pfam" id="PF00996">
    <property type="entry name" value="GDI"/>
    <property type="match status" value="2"/>
</dbReference>
<dbReference type="PRINTS" id="PR00892">
    <property type="entry name" value="RABGDI"/>
</dbReference>
<feature type="compositionally biased region" description="Basic residues" evidence="3">
    <location>
        <begin position="243"/>
        <end position="255"/>
    </location>
</feature>
<dbReference type="GO" id="GO:0007264">
    <property type="term" value="P:small GTPase-mediated signal transduction"/>
    <property type="evidence" value="ECO:0007669"/>
    <property type="project" value="InterPro"/>
</dbReference>
<dbReference type="GO" id="GO:0005761">
    <property type="term" value="C:mitochondrial ribosome"/>
    <property type="evidence" value="ECO:0007669"/>
    <property type="project" value="InterPro"/>
</dbReference>
<feature type="region of interest" description="Disordered" evidence="3">
    <location>
        <begin position="1"/>
        <end position="20"/>
    </location>
</feature>
<accession>A0A2S4KWP2</accession>
<dbReference type="Gene3D" id="1.10.405.10">
    <property type="entry name" value="Guanine Nucleotide Dissociation Inhibitor, domain 1"/>
    <property type="match status" value="1"/>
</dbReference>
<dbReference type="PRINTS" id="PR00891">
    <property type="entry name" value="RABGDIREP"/>
</dbReference>
<dbReference type="InterPro" id="IPR038340">
    <property type="entry name" value="MRP-L47_sf"/>
</dbReference>
<comment type="caution">
    <text evidence="4">The sequence shown here is derived from an EMBL/GenBank/DDBJ whole genome shotgun (WGS) entry which is preliminary data.</text>
</comment>
<dbReference type="SUPFAM" id="SSF51905">
    <property type="entry name" value="FAD/NAD(P)-binding domain"/>
    <property type="match status" value="2"/>
</dbReference>
<dbReference type="InterPro" id="IPR018203">
    <property type="entry name" value="GDP_dissociation_inhibitor"/>
</dbReference>
<organism evidence="4 5">
    <name type="scientific">Tolypocladium paradoxum</name>
    <dbReference type="NCBI Taxonomy" id="94208"/>
    <lineage>
        <taxon>Eukaryota</taxon>
        <taxon>Fungi</taxon>
        <taxon>Dikarya</taxon>
        <taxon>Ascomycota</taxon>
        <taxon>Pezizomycotina</taxon>
        <taxon>Sordariomycetes</taxon>
        <taxon>Hypocreomycetidae</taxon>
        <taxon>Hypocreales</taxon>
        <taxon>Ophiocordycipitaceae</taxon>
        <taxon>Tolypocladium</taxon>
    </lineage>
</organism>
<feature type="compositionally biased region" description="Basic and acidic residues" evidence="3">
    <location>
        <begin position="288"/>
        <end position="300"/>
    </location>
</feature>
<evidence type="ECO:0000256" key="3">
    <source>
        <dbReference type="SAM" id="MobiDB-lite"/>
    </source>
</evidence>
<sequence>HPGWSKAQRPGLQSDGALPPALPNFVSLRVDLERRSESQRQRSCGAVIMSMAGSNALRPSAGCLSRLGSPLILSALPPASTRGAAAFSTTARQCKRKTKDNNRKRGVSSLYRSGPREHLSMSDVPLPKPRDFKPKVAVDEKHGLWGFFPSAGEVLWTPKETEEHGRAWTVEELRKKSWENLHSLWWVCCKERNMLATSKVELARAKLGFGEREIEARDEEGHAGSEDDAMHQARADGTILHVGGRRGRGQVRPRNRPGGTGRTGVQAVGVRGRVGGVGELDGNGQGCQREHCRGKGREARQGGASVNSVAMMRHALSGAGSSHGELGLRRRPRASWSRAHLEGHVRYVVRRGRKHRREEMSRLIQRHGSSASYNGMDDLPMERQQVASGDDRLAMVDRVVLLTPASLDCISIQATHRRWAGRALRSTTAAVSGRTGAPHLSPMDASAQNPATSSTPPATASLHTFTTQHLPAYLKHPSSSASSPRLRPPYLQPPRPTRYPLHTMDEIANEYDVIVLGTGLTECILSGVLSVKGKKVLHVDRNDHYGGEAASVNLEALFKKYGNYQEGEEPWKQYGRLNDWNIDLVPKFLMSSGELTNILVSTDVTRYLEFKQVAGSYVQQGSGPKATVAKVPSDAGEALKSPLMGIFEKRRMKSFIEWVGTFDPKDPATHKGLDMNTCTMKDVFDKFGLEATTKDFIGHAMALHLTDEYITARGEAPETIERIRLYGNSVARYGKSPYIYPLYGLGELPQGFARLSAIYGGTYMLNTNVDELVVKGGKAVGIKATMTGVEKMTFETKAKMILGDPSYFPGKTKVVGHVLRAICVLKHPLAGTNDADSSQLIIPQSQVGRKNGKTSRGRLLRGGQVLMEIRIDIYIACVSSAHNVCPKGYWIAIVSTIAESSANHHLELQAGLDRLGKIEEQFMGPPIPVYEPLEDGTRDNIFISKSYDATSHFETTTDDVRDIYRRCAGEELKVEGLREGINVTEEQ</sequence>
<evidence type="ECO:0000313" key="5">
    <source>
        <dbReference type="Proteomes" id="UP000237481"/>
    </source>
</evidence>
<dbReference type="GO" id="GO:0016192">
    <property type="term" value="P:vesicle-mediated transport"/>
    <property type="evidence" value="ECO:0007669"/>
    <property type="project" value="TreeGrafter"/>
</dbReference>
<dbReference type="OrthoDB" id="9446342at2759"/>
<comment type="similarity">
    <text evidence="1">Belongs to the Rab GDI family.</text>
</comment>
<evidence type="ECO:0000313" key="4">
    <source>
        <dbReference type="EMBL" id="POR34609.1"/>
    </source>
</evidence>
<dbReference type="GO" id="GO:0015031">
    <property type="term" value="P:protein transport"/>
    <property type="evidence" value="ECO:0007669"/>
    <property type="project" value="InterPro"/>
</dbReference>
<dbReference type="FunFam" id="1.10.405.10:FF:000001">
    <property type="entry name" value="Rab GDP dissociation inhibitor"/>
    <property type="match status" value="1"/>
</dbReference>
<dbReference type="PANTHER" id="PTHR11787:SF8">
    <property type="entry name" value="RAB GDP DISSOCIATION INHIBITOR"/>
    <property type="match status" value="1"/>
</dbReference>
<dbReference type="AlphaFoldDB" id="A0A2S4KWP2"/>
<dbReference type="InterPro" id="IPR010729">
    <property type="entry name" value="Ribosomal_uL29_mit"/>
</dbReference>
<dbReference type="EMBL" id="PKSG01000510">
    <property type="protein sequence ID" value="POR34609.1"/>
    <property type="molecule type" value="Genomic_DNA"/>
</dbReference>
<keyword evidence="5" id="KW-1185">Reference proteome</keyword>
<feature type="region of interest" description="Disordered" evidence="3">
    <location>
        <begin position="94"/>
        <end position="126"/>
    </location>
</feature>
<feature type="compositionally biased region" description="Low complexity" evidence="3">
    <location>
        <begin position="450"/>
        <end position="460"/>
    </location>
</feature>
<feature type="non-terminal residue" evidence="4">
    <location>
        <position position="1"/>
    </location>
</feature>
<gene>
    <name evidence="4" type="ORF">TPAR_05192</name>
</gene>
<dbReference type="Pfam" id="PF06984">
    <property type="entry name" value="MRP-L47"/>
    <property type="match status" value="1"/>
</dbReference>
<feature type="compositionally biased region" description="Basic residues" evidence="3">
    <location>
        <begin position="94"/>
        <end position="106"/>
    </location>
</feature>
<feature type="region of interest" description="Disordered" evidence="3">
    <location>
        <begin position="430"/>
        <end position="460"/>
    </location>
</feature>
<dbReference type="GO" id="GO:0003735">
    <property type="term" value="F:structural constituent of ribosome"/>
    <property type="evidence" value="ECO:0007669"/>
    <property type="project" value="InterPro"/>
</dbReference>
<feature type="region of interest" description="Disordered" evidence="3">
    <location>
        <begin position="474"/>
        <end position="494"/>
    </location>
</feature>
<dbReference type="InterPro" id="IPR036188">
    <property type="entry name" value="FAD/NAD-bd_sf"/>
</dbReference>
<dbReference type="InterPro" id="IPR000806">
    <property type="entry name" value="RabGDI"/>
</dbReference>
<dbReference type="GO" id="GO:0005093">
    <property type="term" value="F:Rab GDP-dissociation inhibitor activity"/>
    <property type="evidence" value="ECO:0007669"/>
    <property type="project" value="InterPro"/>
</dbReference>
<proteinExistence type="inferred from homology"/>
<name>A0A2S4KWP2_9HYPO</name>
<reference evidence="4 5" key="1">
    <citation type="submission" date="2018-01" db="EMBL/GenBank/DDBJ databases">
        <title>Harnessing the power of phylogenomics to disentangle the directionality and signatures of interkingdom host jumping in the parasitic fungal genus Tolypocladium.</title>
        <authorList>
            <person name="Quandt C.A."/>
            <person name="Patterson W."/>
            <person name="Spatafora J.W."/>
        </authorList>
    </citation>
    <scope>NUCLEOTIDE SEQUENCE [LARGE SCALE GENOMIC DNA]</scope>
    <source>
        <strain evidence="4 5">NRBC 100945</strain>
    </source>
</reference>
<dbReference type="STRING" id="94208.A0A2S4KWP2"/>
<evidence type="ECO:0000256" key="1">
    <source>
        <dbReference type="ARBA" id="ARBA00005593"/>
    </source>
</evidence>
<dbReference type="Gene3D" id="3.50.50.60">
    <property type="entry name" value="FAD/NAD(P)-binding domain"/>
    <property type="match status" value="1"/>
</dbReference>
<dbReference type="Gene3D" id="6.10.330.20">
    <property type="match status" value="1"/>
</dbReference>
<dbReference type="PANTHER" id="PTHR11787">
    <property type="entry name" value="RAB GDP-DISSOCIATION INHIBITOR"/>
    <property type="match status" value="1"/>
</dbReference>